<dbReference type="InterPro" id="IPR024674">
    <property type="entry name" value="HpaB/PvcC/4-BUDH_N"/>
</dbReference>
<feature type="domain" description="HpaB/PvcC/4-BUDH C-terminal" evidence="5">
    <location>
        <begin position="281"/>
        <end position="467"/>
    </location>
</feature>
<dbReference type="GO" id="GO:0052881">
    <property type="term" value="F:4-hydroxyphenylacetate 3-monooxygenase activity"/>
    <property type="evidence" value="ECO:0007669"/>
    <property type="project" value="UniProtKB-EC"/>
</dbReference>
<dbReference type="Pfam" id="PF11794">
    <property type="entry name" value="HpaB_N"/>
    <property type="match status" value="1"/>
</dbReference>
<dbReference type="InterPro" id="IPR024719">
    <property type="entry name" value="HpaB/PvcC/4-BUDH_C"/>
</dbReference>
<dbReference type="Proteomes" id="UP001162834">
    <property type="component" value="Chromosome"/>
</dbReference>
<dbReference type="SUPFAM" id="SSF56645">
    <property type="entry name" value="Acyl-CoA dehydrogenase NM domain-like"/>
    <property type="match status" value="1"/>
</dbReference>
<dbReference type="Gene3D" id="2.40.110.10">
    <property type="entry name" value="Butyryl-CoA Dehydrogenase, subunit A, domain 2"/>
    <property type="match status" value="1"/>
</dbReference>
<dbReference type="PIRSF" id="PIRSF000331">
    <property type="entry name" value="HpaA_HpaB"/>
    <property type="match status" value="1"/>
</dbReference>
<dbReference type="EC" id="1.14.14.9" evidence="7"/>
<dbReference type="Gene3D" id="1.10.3140.10">
    <property type="entry name" value="4-hydroxybutyryl-coa dehydratase, domain 1"/>
    <property type="match status" value="1"/>
</dbReference>
<feature type="domain" description="HpaB/PvcC/4-BUDH N-terminal" evidence="6">
    <location>
        <begin position="10"/>
        <end position="273"/>
    </location>
</feature>
<evidence type="ECO:0000259" key="5">
    <source>
        <dbReference type="Pfam" id="PF03241"/>
    </source>
</evidence>
<feature type="binding site" evidence="4">
    <location>
        <begin position="148"/>
        <end position="150"/>
    </location>
    <ligand>
        <name>FAD</name>
        <dbReference type="ChEBI" id="CHEBI:57692"/>
    </ligand>
</feature>
<keyword evidence="2 4" id="KW-0274">FAD</keyword>
<evidence type="ECO:0000256" key="4">
    <source>
        <dbReference type="PIRSR" id="PIRSR000331-2"/>
    </source>
</evidence>
<dbReference type="RefSeq" id="WP_259314071.1">
    <property type="nucleotide sequence ID" value="NZ_CP087164.1"/>
</dbReference>
<keyword evidence="3 7" id="KW-0560">Oxidoreductase</keyword>
<evidence type="ECO:0000256" key="1">
    <source>
        <dbReference type="ARBA" id="ARBA00022630"/>
    </source>
</evidence>
<feature type="binding site" evidence="4">
    <location>
        <position position="189"/>
    </location>
    <ligand>
        <name>FAD</name>
        <dbReference type="ChEBI" id="CHEBI:57692"/>
    </ligand>
</feature>
<keyword evidence="1" id="KW-0285">Flavoprotein</keyword>
<dbReference type="InterPro" id="IPR046373">
    <property type="entry name" value="Acyl-CoA_Oxase/DH_mid-dom_sf"/>
</dbReference>
<evidence type="ECO:0000313" key="7">
    <source>
        <dbReference type="EMBL" id="UGS34395.1"/>
    </source>
</evidence>
<dbReference type="GO" id="GO:0016627">
    <property type="term" value="F:oxidoreductase activity, acting on the CH-CH group of donors"/>
    <property type="evidence" value="ECO:0007669"/>
    <property type="project" value="InterPro"/>
</dbReference>
<dbReference type="InterPro" id="IPR024677">
    <property type="entry name" value="HpaB/PvcC"/>
</dbReference>
<dbReference type="InterPro" id="IPR036250">
    <property type="entry name" value="AcylCo_DH-like_C"/>
</dbReference>
<dbReference type="Pfam" id="PF03241">
    <property type="entry name" value="HpaB"/>
    <property type="match status" value="1"/>
</dbReference>
<dbReference type="PANTHER" id="PTHR36117">
    <property type="entry name" value="4-HYDROXYPHENYLACETATE 3-MONOOXYGENASE-RELATED"/>
    <property type="match status" value="1"/>
</dbReference>
<dbReference type="InterPro" id="IPR004925">
    <property type="entry name" value="HpaB/PvcC/4-BUDH"/>
</dbReference>
<dbReference type="Gene3D" id="1.20.140.10">
    <property type="entry name" value="Butyryl-CoA Dehydrogenase, subunit A, domain 3"/>
    <property type="match status" value="1"/>
</dbReference>
<sequence length="499" mass="55595">MDAPANNVLTGEQYLESLRDGREVWIDGERVADVTSHPAFRNAARSVARLYDAMHDPGQRDVLLAEDRHGILTHRFFMPSYDSQDLLDSRDAIASWSRMSYGYMGRTPDYKASFMATLGADPDWYEPFGDSGRRWYRKYAESVLFLNHVLINPPIDRHRAVHEVEDVYVHVVAERDGGMVVRGAKMLATGSALTHATFVAQNSAVELQEGKAEDYALCFIVPMASPGVKLISRASYEAKATSPFDAPLSARFDENDAVIVFDDVFVPWEDVLVYRDVRKATAFYAQSGFMPRYTLQSGTRLAVKLDFLCGLLARGLKANGTDGFRGVQAQLGELMGWRNLIWALTSTLCHETQSGPGGSVIPKLEYAVLIRQFGTQAFGLARQIFTEQLGGAPLVVPSSAQDLLSEELRPTLDRYYRGSDGDAHDRIKLFKLIWDAVGSEFGDRHAWYEVNYSGNQEQIRLDTLRFSGIGGITAGQQELVDACLADYDLDGWARGPWTS</sequence>
<dbReference type="KEGG" id="sbae:DSM104329_00773"/>
<name>A0A9E7BYJ8_9ACTN</name>
<gene>
    <name evidence="7" type="primary">hpaB_1</name>
    <name evidence="7" type="ORF">DSM104329_00773</name>
</gene>
<proteinExistence type="predicted"/>
<protein>
    <submittedName>
        <fullName evidence="7">4-hydroxyphenylacetate 3-monooxygenase oxygenase component</fullName>
        <ecNumber evidence="7">1.14.14.9</ecNumber>
    </submittedName>
</protein>
<keyword evidence="8" id="KW-1185">Reference proteome</keyword>
<dbReference type="EMBL" id="CP087164">
    <property type="protein sequence ID" value="UGS34395.1"/>
    <property type="molecule type" value="Genomic_DNA"/>
</dbReference>
<organism evidence="7 8">
    <name type="scientific">Capillimicrobium parvum</name>
    <dbReference type="NCBI Taxonomy" id="2884022"/>
    <lineage>
        <taxon>Bacteria</taxon>
        <taxon>Bacillati</taxon>
        <taxon>Actinomycetota</taxon>
        <taxon>Thermoleophilia</taxon>
        <taxon>Solirubrobacterales</taxon>
        <taxon>Capillimicrobiaceae</taxon>
        <taxon>Capillimicrobium</taxon>
    </lineage>
</organism>
<evidence type="ECO:0000259" key="6">
    <source>
        <dbReference type="Pfam" id="PF11794"/>
    </source>
</evidence>
<dbReference type="PIRSF" id="PIRSF500125">
    <property type="entry name" value="4_HPA_large"/>
    <property type="match status" value="1"/>
</dbReference>
<dbReference type="InterPro" id="IPR009100">
    <property type="entry name" value="AcylCoA_DH/oxidase_NM_dom_sf"/>
</dbReference>
<dbReference type="PANTHER" id="PTHR36117:SF3">
    <property type="entry name" value="4-HYDROXYPHENYLACETATE 3-MONOOXYGENASE-RELATED"/>
    <property type="match status" value="1"/>
</dbReference>
<accession>A0A9E7BYJ8</accession>
<dbReference type="AlphaFoldDB" id="A0A9E7BYJ8"/>
<reference evidence="7" key="1">
    <citation type="journal article" date="2022" name="Int. J. Syst. Evol. Microbiol.">
        <title>Pseudomonas aegrilactucae sp. nov. and Pseudomonas morbosilactucae sp. nov., pathogens causing bacterial rot of lettuce in Japan.</title>
        <authorList>
            <person name="Sawada H."/>
            <person name="Fujikawa T."/>
            <person name="Satou M."/>
        </authorList>
    </citation>
    <scope>NUCLEOTIDE SEQUENCE</scope>
    <source>
        <strain evidence="7">0166_1</strain>
    </source>
</reference>
<evidence type="ECO:0000256" key="2">
    <source>
        <dbReference type="ARBA" id="ARBA00022827"/>
    </source>
</evidence>
<dbReference type="SUPFAM" id="SSF47203">
    <property type="entry name" value="Acyl-CoA dehydrogenase C-terminal domain-like"/>
    <property type="match status" value="1"/>
</dbReference>
<evidence type="ECO:0000313" key="8">
    <source>
        <dbReference type="Proteomes" id="UP001162834"/>
    </source>
</evidence>
<evidence type="ECO:0000256" key="3">
    <source>
        <dbReference type="ARBA" id="ARBA00023002"/>
    </source>
</evidence>